<feature type="compositionally biased region" description="Polar residues" evidence="2">
    <location>
        <begin position="340"/>
        <end position="350"/>
    </location>
</feature>
<feature type="compositionally biased region" description="Low complexity" evidence="2">
    <location>
        <begin position="1631"/>
        <end position="1660"/>
    </location>
</feature>
<feature type="compositionally biased region" description="Polar residues" evidence="2">
    <location>
        <begin position="289"/>
        <end position="308"/>
    </location>
</feature>
<feature type="compositionally biased region" description="Polar residues" evidence="2">
    <location>
        <begin position="570"/>
        <end position="583"/>
    </location>
</feature>
<feature type="compositionally biased region" description="Low complexity" evidence="2">
    <location>
        <begin position="1551"/>
        <end position="1563"/>
    </location>
</feature>
<dbReference type="EMBL" id="KN840460">
    <property type="protein sequence ID" value="KIP09937.1"/>
    <property type="molecule type" value="Genomic_DNA"/>
</dbReference>
<feature type="compositionally biased region" description="Polar residues" evidence="2">
    <location>
        <begin position="112"/>
        <end position="121"/>
    </location>
</feature>
<feature type="compositionally biased region" description="Basic residues" evidence="2">
    <location>
        <begin position="1891"/>
        <end position="1902"/>
    </location>
</feature>
<feature type="compositionally biased region" description="Low complexity" evidence="2">
    <location>
        <begin position="1378"/>
        <end position="1410"/>
    </location>
</feature>
<feature type="compositionally biased region" description="Low complexity" evidence="2">
    <location>
        <begin position="659"/>
        <end position="671"/>
    </location>
</feature>
<accession>A0A0C3SBC0</accession>
<feature type="compositionally biased region" description="Polar residues" evidence="2">
    <location>
        <begin position="1418"/>
        <end position="1440"/>
    </location>
</feature>
<feature type="region of interest" description="Disordered" evidence="2">
    <location>
        <begin position="1069"/>
        <end position="1464"/>
    </location>
</feature>
<feature type="compositionally biased region" description="Low complexity" evidence="2">
    <location>
        <begin position="1244"/>
        <end position="1277"/>
    </location>
</feature>
<feature type="compositionally biased region" description="Low complexity" evidence="2">
    <location>
        <begin position="1287"/>
        <end position="1315"/>
    </location>
</feature>
<feature type="region of interest" description="Disordered" evidence="2">
    <location>
        <begin position="244"/>
        <end position="417"/>
    </location>
</feature>
<evidence type="ECO:0000256" key="1">
    <source>
        <dbReference type="SAM" id="Coils"/>
    </source>
</evidence>
<feature type="compositionally biased region" description="Low complexity" evidence="2">
    <location>
        <begin position="309"/>
        <end position="334"/>
    </location>
</feature>
<feature type="region of interest" description="Disordered" evidence="2">
    <location>
        <begin position="188"/>
        <end position="216"/>
    </location>
</feature>
<evidence type="ECO:0000313" key="4">
    <source>
        <dbReference type="Proteomes" id="UP000053257"/>
    </source>
</evidence>
<feature type="compositionally biased region" description="Basic and acidic residues" evidence="2">
    <location>
        <begin position="1506"/>
        <end position="1521"/>
    </location>
</feature>
<feature type="compositionally biased region" description="Low complexity" evidence="2">
    <location>
        <begin position="1085"/>
        <end position="1116"/>
    </location>
</feature>
<protein>
    <recommendedName>
        <fullName evidence="5">PH domain-containing protein</fullName>
    </recommendedName>
</protein>
<feature type="compositionally biased region" description="Polar residues" evidence="2">
    <location>
        <begin position="1329"/>
        <end position="1342"/>
    </location>
</feature>
<feature type="region of interest" description="Disordered" evidence="2">
    <location>
        <begin position="649"/>
        <end position="671"/>
    </location>
</feature>
<feature type="compositionally biased region" description="Pro residues" evidence="2">
    <location>
        <begin position="1"/>
        <end position="11"/>
    </location>
</feature>
<feature type="compositionally biased region" description="Low complexity" evidence="2">
    <location>
        <begin position="585"/>
        <end position="601"/>
    </location>
</feature>
<feature type="region of interest" description="Disordered" evidence="2">
    <location>
        <begin position="1"/>
        <end position="75"/>
    </location>
</feature>
<dbReference type="OrthoDB" id="2507336at2759"/>
<feature type="compositionally biased region" description="Polar residues" evidence="2">
    <location>
        <begin position="921"/>
        <end position="942"/>
    </location>
</feature>
<feature type="region of interest" description="Disordered" evidence="2">
    <location>
        <begin position="1858"/>
        <end position="2015"/>
    </location>
</feature>
<dbReference type="STRING" id="745531.A0A0C3SBC0"/>
<feature type="coiled-coil region" evidence="1">
    <location>
        <begin position="1693"/>
        <end position="1720"/>
    </location>
</feature>
<feature type="compositionally biased region" description="Polar residues" evidence="2">
    <location>
        <begin position="696"/>
        <end position="711"/>
    </location>
</feature>
<keyword evidence="4" id="KW-1185">Reference proteome</keyword>
<gene>
    <name evidence="3" type="ORF">PHLGIDRAFT_288854</name>
</gene>
<evidence type="ECO:0000313" key="3">
    <source>
        <dbReference type="EMBL" id="KIP09937.1"/>
    </source>
</evidence>
<feature type="compositionally biased region" description="Low complexity" evidence="2">
    <location>
        <begin position="1677"/>
        <end position="1687"/>
    </location>
</feature>
<feature type="compositionally biased region" description="Pro residues" evidence="2">
    <location>
        <begin position="1973"/>
        <end position="1982"/>
    </location>
</feature>
<dbReference type="HOGENOM" id="CLU_236670_0_0_1"/>
<feature type="compositionally biased region" description="Low complexity" evidence="2">
    <location>
        <begin position="824"/>
        <end position="838"/>
    </location>
</feature>
<feature type="compositionally biased region" description="Low complexity" evidence="2">
    <location>
        <begin position="1352"/>
        <end position="1371"/>
    </location>
</feature>
<organism evidence="3 4">
    <name type="scientific">Phlebiopsis gigantea (strain 11061_1 CR5-6)</name>
    <name type="common">White-rot fungus</name>
    <name type="synonym">Peniophora gigantea</name>
    <dbReference type="NCBI Taxonomy" id="745531"/>
    <lineage>
        <taxon>Eukaryota</taxon>
        <taxon>Fungi</taxon>
        <taxon>Dikarya</taxon>
        <taxon>Basidiomycota</taxon>
        <taxon>Agaricomycotina</taxon>
        <taxon>Agaricomycetes</taxon>
        <taxon>Polyporales</taxon>
        <taxon>Phanerochaetaceae</taxon>
        <taxon>Phlebiopsis</taxon>
    </lineage>
</organism>
<feature type="compositionally biased region" description="Low complexity" evidence="2">
    <location>
        <begin position="848"/>
        <end position="878"/>
    </location>
</feature>
<feature type="compositionally biased region" description="Low complexity" evidence="2">
    <location>
        <begin position="887"/>
        <end position="903"/>
    </location>
</feature>
<feature type="compositionally biased region" description="Pro residues" evidence="2">
    <location>
        <begin position="1535"/>
        <end position="1550"/>
    </location>
</feature>
<feature type="compositionally biased region" description="Acidic residues" evidence="2">
    <location>
        <begin position="1445"/>
        <end position="1456"/>
    </location>
</feature>
<feature type="compositionally biased region" description="Polar residues" evidence="2">
    <location>
        <begin position="736"/>
        <end position="751"/>
    </location>
</feature>
<feature type="compositionally biased region" description="Basic and acidic residues" evidence="2">
    <location>
        <begin position="53"/>
        <end position="63"/>
    </location>
</feature>
<feature type="compositionally biased region" description="Low complexity" evidence="2">
    <location>
        <begin position="1599"/>
        <end position="1612"/>
    </location>
</feature>
<feature type="compositionally biased region" description="Low complexity" evidence="2">
    <location>
        <begin position="1141"/>
        <end position="1193"/>
    </location>
</feature>
<feature type="region of interest" description="Disordered" evidence="2">
    <location>
        <begin position="1756"/>
        <end position="1786"/>
    </location>
</feature>
<proteinExistence type="predicted"/>
<feature type="region of interest" description="Disordered" evidence="2">
    <location>
        <begin position="1506"/>
        <end position="1689"/>
    </location>
</feature>
<feature type="compositionally biased region" description="Polar residues" evidence="2">
    <location>
        <begin position="1225"/>
        <end position="1241"/>
    </location>
</feature>
<evidence type="ECO:0000256" key="2">
    <source>
        <dbReference type="SAM" id="MobiDB-lite"/>
    </source>
</evidence>
<feature type="compositionally biased region" description="Low complexity" evidence="2">
    <location>
        <begin position="797"/>
        <end position="816"/>
    </location>
</feature>
<feature type="compositionally biased region" description="Polar residues" evidence="2">
    <location>
        <begin position="22"/>
        <end position="39"/>
    </location>
</feature>
<sequence>MSEYSGPPPSSIGPRSPLFGTATYTSVQTPHSPSRQSTLSYSEGSYSYDSDDESSHRYARRSDLSPVEAELTEVDDEIQETLDLWSPSPDIYPSTGRSLFDRNQRVLSTISEHTENISSRPPSFAPGSRPVTQYSTHGGAEHVRRSTLVPPIAGPSTHVRSTTDPSTRPQTPGRGVTTLIAQFEARNASPFAHGHTRTASAPAGPRSPSPYAPAIPFSQTMPATAVGLGLGATTSGLGSISGYGSAAGYNTSRSSSPTKGRMGSMVSGPRALSSVSGSSDSRRTPGAHSGTQSEVSGYSDMPSRSATSTFTGLTGSMTETTTATPTATTSTITLRRPQGSPRSPLTQVKNVVSAFKAKTPVLRKTQPSSPTPSEGRPRRGRRSMTPSVGGPRERPDDASSDLSPGAFDTTPRMIGIDGPGDITPPPIDVSQLGEDGEPLNIGLLWYLNVHGEPPFRWTRCQAVLYAHMLVLTWIVPGGRRGTIMLDLLNCNSVGTALSPQHPQARDDIGAVAAKDQSAEPGQEGLLEMLSPFHLIYEDGTERLGTDSPRERLAWINAIRDALDRPITIPDRSSTRSPTASVRTIGSMRSGSSRLSGAGSASTTYISPLHSADLADLVSLSGSSSLSRRPSVATGRAVDDTAVSNETYLPHADPRVIPPSRMSSLRRTSSMTDLSEEINSAVRRARARHSLGFGVSITPNTTGGDSPVTISSGPRLGSPVHLTPAPRARSRARDTETASATSDENFFSAPSGTSRTPVTSYYSTTSSFTKALETEPSTLRSDETIEFISSTGLDTLEPGRTSPSTTSVSPSRGLARSRGVRRRTGTTSSRSLTLSIASAMESSSDKENTSYTGTGTYTDSYPSTFSTLDTLTRTTESYTATSGSEWTRSITPTQSSVSSSRPQSEITSDSDRVPPSSSRTSDYLTASAKSPSVSIASLPTIPSESDFDTAEVCSSFESEHTGYITAEARTETDYDSVDVGVTPAPTEYITAEVCPSETMTDYETAQCHCPVPPPTPSLVSESDVEVVPEPEPEREPSERAISILDLEPTPEPEPMRLESPKAPSVVVSIPSESELSYEEIDPKDIPLPASTYSTSPSLPSTSLLSDLTPPSEIIPSPSTMPPGSMDEISSISLPGPSPPGSPMQLPSLTRTPSTISSPTESSVTPTSSSEPSSLTVPSTVEQPSLSSPSIPESLWAAETDRSYDSSILRASPTAPSMAIPEGLDTSFETSFLRPTTTPTSSPAILLSSPRSLMSPLASPSPVESRSSSATPTMSAPSLPSAPEPTPSPYSFSLSESSVTESSSWFSPSPIESSISLPPLPATPRDIPLSPSRTDQESLYSSPRSFVLPPLPPSALSSLPPSVLPSPFSSVLPSLPPSVLPSLPSSVSLSLASSVPPSLPSSSPEPSMSPLEIPLPPSRGPSTPSVSMRVSVTTPRGSSPSIRSDLETEPPEPVEDEPIMPRSANVDDIDKLMNYLGDLETSRGADNAETQANLQELRDLLGNLLDELRQREEVPPPVPHKDISVGSGSVVDRAEPSRPPPPSPGPAPPAPTTRPQQPIIVQQPVPGYPIHPGGLRDIQMSPVPSEPKPIYVSPPRRRGGSPSTLSETESFLSSHHSDDWSLAESESYPAIPRSLSWTSSEPSSPESSLSSSDGSGRPRSLSEVGVSPRIEMPIPRPVSPTESTTSSVTARPFGLADVRDLLNGLRREVDNLRNGQDAANQMLDEVRHRPSAVQQDVTVPDYNDRFARIENLLHDLLSRPQAPPVAERAARPDVPPEAESDLDSGTDTSSFLLQTVQDMLNRTRRDVPPMHMPTPARAGPSLDERLAELAASEPPHTAASTVQHPPPLVPLIYRPTARISRPRSASPTFETDLPPRPGTVPLVEPVIFERPPPGRHRPQPRAPRRFQVPTGQSIPPPSDLDSTYADQRNIPVDYDGARTTTPGAFRPESLGPDMLREVRRRRQERRGGDGTFIPAGPPRAPSAPPDLAQESTGQSWYTQPTQPTGVPPPGGSTQVPGVLTGAQAVPPLPVLLPSNVDDIIALLRESRLAQVATIDQQREIMSPRSVQLQLAWTSSGISY</sequence>
<evidence type="ECO:0008006" key="5">
    <source>
        <dbReference type="Google" id="ProtNLM"/>
    </source>
</evidence>
<keyword evidence="1" id="KW-0175">Coiled coil</keyword>
<feature type="compositionally biased region" description="Polar residues" evidence="2">
    <location>
        <begin position="158"/>
        <end position="170"/>
    </location>
</feature>
<name>A0A0C3SBC0_PHLG1</name>
<feature type="region of interest" description="Disordered" evidence="2">
    <location>
        <begin position="566"/>
        <end position="601"/>
    </location>
</feature>
<feature type="region of interest" description="Disordered" evidence="2">
    <location>
        <begin position="112"/>
        <end position="174"/>
    </location>
</feature>
<dbReference type="Proteomes" id="UP000053257">
    <property type="component" value="Unassembled WGS sequence"/>
</dbReference>
<reference evidence="3 4" key="1">
    <citation type="journal article" date="2014" name="PLoS Genet.">
        <title>Analysis of the Phlebiopsis gigantea genome, transcriptome and secretome provides insight into its pioneer colonization strategies of wood.</title>
        <authorList>
            <person name="Hori C."/>
            <person name="Ishida T."/>
            <person name="Igarashi K."/>
            <person name="Samejima M."/>
            <person name="Suzuki H."/>
            <person name="Master E."/>
            <person name="Ferreira P."/>
            <person name="Ruiz-Duenas F.J."/>
            <person name="Held B."/>
            <person name="Canessa P."/>
            <person name="Larrondo L.F."/>
            <person name="Schmoll M."/>
            <person name="Druzhinina I.S."/>
            <person name="Kubicek C.P."/>
            <person name="Gaskell J.A."/>
            <person name="Kersten P."/>
            <person name="St John F."/>
            <person name="Glasner J."/>
            <person name="Sabat G."/>
            <person name="Splinter BonDurant S."/>
            <person name="Syed K."/>
            <person name="Yadav J."/>
            <person name="Mgbeahuruike A.C."/>
            <person name="Kovalchuk A."/>
            <person name="Asiegbu F.O."/>
            <person name="Lackner G."/>
            <person name="Hoffmeister D."/>
            <person name="Rencoret J."/>
            <person name="Gutierrez A."/>
            <person name="Sun H."/>
            <person name="Lindquist E."/>
            <person name="Barry K."/>
            <person name="Riley R."/>
            <person name="Grigoriev I.V."/>
            <person name="Henrissat B."/>
            <person name="Kues U."/>
            <person name="Berka R.M."/>
            <person name="Martinez A.T."/>
            <person name="Covert S.F."/>
            <person name="Blanchette R.A."/>
            <person name="Cullen D."/>
        </authorList>
    </citation>
    <scope>NUCLEOTIDE SEQUENCE [LARGE SCALE GENOMIC DNA]</scope>
    <source>
        <strain evidence="3 4">11061_1 CR5-6</strain>
    </source>
</reference>
<feature type="region of interest" description="Disordered" evidence="2">
    <location>
        <begin position="789"/>
        <end position="942"/>
    </location>
</feature>
<feature type="region of interest" description="Disordered" evidence="2">
    <location>
        <begin position="693"/>
        <end position="758"/>
    </location>
</feature>